<keyword evidence="1" id="KW-0812">Transmembrane</keyword>
<evidence type="ECO:0008006" key="4">
    <source>
        <dbReference type="Google" id="ProtNLM"/>
    </source>
</evidence>
<evidence type="ECO:0000256" key="1">
    <source>
        <dbReference type="SAM" id="Phobius"/>
    </source>
</evidence>
<sequence>MRFNSMSGIPCAHQSIIPAVASGEPTLYMRTPSLKTRKPAQKISLVSAYICYLLALATLLAAGYQGMTIGTDNPIFASLGATIVFFVGAGVVLHVMGAVNLPDLRVQKDDD</sequence>
<dbReference type="Proteomes" id="UP000004491">
    <property type="component" value="Unassembled WGS sequence"/>
</dbReference>
<reference evidence="2" key="1">
    <citation type="journal article" date="2011" name="ISME J.">
        <title>The endosymbionts of the deep-sea tubeworms Riftia pachyptila and Tevnia jerichonana share an identical physiology as revealed by proteogenomic analyses.</title>
        <authorList>
            <person name="Gardebrecht A."/>
            <person name="Markert S."/>
            <person name="Felbeck H."/>
            <person name="Thuermer A."/>
            <person name="Albrecht D."/>
            <person name="Wollherr A."/>
            <person name="Kabisch J."/>
            <person name="Lehmann R."/>
            <person name="Daniel R."/>
            <person name="Liesegang H."/>
            <person name="Hecker M."/>
            <person name="Sievert S.M."/>
            <person name="Schweder T."/>
        </authorList>
    </citation>
    <scope>NUCLEOTIDE SEQUENCE [LARGE SCALE GENOMIC DNA]</scope>
</reference>
<feature type="transmembrane region" description="Helical" evidence="1">
    <location>
        <begin position="75"/>
        <end position="99"/>
    </location>
</feature>
<accession>G2DFD3</accession>
<proteinExistence type="predicted"/>
<feature type="transmembrane region" description="Helical" evidence="1">
    <location>
        <begin position="43"/>
        <end position="63"/>
    </location>
</feature>
<dbReference type="EMBL" id="AFOC01000069">
    <property type="protein sequence ID" value="EGV50670.1"/>
    <property type="molecule type" value="Genomic_DNA"/>
</dbReference>
<keyword evidence="3" id="KW-1185">Reference proteome</keyword>
<comment type="caution">
    <text evidence="2">The sequence shown here is derived from an EMBL/GenBank/DDBJ whole genome shotgun (WGS) entry which is preliminary data.</text>
</comment>
<protein>
    <recommendedName>
        <fullName evidence="4">Hemerythrin family protein</fullName>
    </recommendedName>
</protein>
<name>G2DFD3_9GAMM</name>
<organism evidence="2 3">
    <name type="scientific">endosymbiont of Riftia pachyptila</name>
    <name type="common">vent Ph05</name>
    <dbReference type="NCBI Taxonomy" id="1048808"/>
    <lineage>
        <taxon>Bacteria</taxon>
        <taxon>Pseudomonadati</taxon>
        <taxon>Pseudomonadota</taxon>
        <taxon>Gammaproteobacteria</taxon>
        <taxon>sulfur-oxidizing symbionts</taxon>
    </lineage>
</organism>
<evidence type="ECO:0000313" key="3">
    <source>
        <dbReference type="Proteomes" id="UP000004491"/>
    </source>
</evidence>
<gene>
    <name evidence="2" type="ORF">Rifp1Sym_cp00100</name>
</gene>
<evidence type="ECO:0000313" key="2">
    <source>
        <dbReference type="EMBL" id="EGV50670.1"/>
    </source>
</evidence>
<keyword evidence="1" id="KW-0472">Membrane</keyword>
<dbReference type="AlphaFoldDB" id="G2DFD3"/>
<keyword evidence="1" id="KW-1133">Transmembrane helix</keyword>